<protein>
    <recommendedName>
        <fullName evidence="6">LisH domain-containing protein</fullName>
    </recommendedName>
</protein>
<dbReference type="AlphaFoldDB" id="A0A815FXB4"/>
<gene>
    <name evidence="3" type="ORF">GPM918_LOCUS29955</name>
    <name evidence="4" type="ORF">SRO942_LOCUS30555</name>
</gene>
<dbReference type="Proteomes" id="UP000663829">
    <property type="component" value="Unassembled WGS sequence"/>
</dbReference>
<dbReference type="GO" id="GO:0005576">
    <property type="term" value="C:extracellular region"/>
    <property type="evidence" value="ECO:0007669"/>
    <property type="project" value="GOC"/>
</dbReference>
<proteinExistence type="predicted"/>
<feature type="compositionally biased region" description="Basic and acidic residues" evidence="2">
    <location>
        <begin position="453"/>
        <end position="467"/>
    </location>
</feature>
<name>A0A815FXB4_9BILA</name>
<feature type="non-terminal residue" evidence="3">
    <location>
        <position position="1"/>
    </location>
</feature>
<sequence length="590" mass="69130">SNLRKGLIDELRRVDQFRPASVSGPSVLVRAVNTLIVEHLKICNYDYTTSVFIPEAQLNDYKSMSNDEIFQLLNISKESAFYKKIKSDLLASENKNNLLLTFISSIYSYLPNSTQSTSCQTSYDLWTGSVAGNTLGILNENIHSSKGGFELESYEKLSTLDLMYNSRQQDETKHLSTEEKLLLFQKRIEQKLQDEFKQQVDQFRLNEIKKIHQEERLKCQMELQSLKKELEHAYQSKHETLSEKELRISDRYKAELEGEKRDLYVQRQTFLDELKSMKLRETEFQRDLELRERAITLEADRIKRLEADMSKRESILKNTEIFIDQQVQTKLSKLRFEIEQQLMERNKSLQILEIKNQEESKRLAEERLICEQSKMELTQCRKQLSQVDSTIYKLQSELKISRNENEILKEKAKQSVDYFSIREENAILKSQMGNTTNRSQKSHRHRYNNDSSNDERSISPTPRKSDSRILSDQLKNVFSSQLVEQRAMNDELIDLKTQIALLQTQGGPETINDKFKNLDLNHVLVQSEDYHPSTVSSNYNHFIEDAKLRMLELDKEADNVEENFRDYQHRILNKATFVPGLIFVIWNASG</sequence>
<evidence type="ECO:0008006" key="6">
    <source>
        <dbReference type="Google" id="ProtNLM"/>
    </source>
</evidence>
<keyword evidence="5" id="KW-1185">Reference proteome</keyword>
<accession>A0A815FXB4</accession>
<evidence type="ECO:0000313" key="5">
    <source>
        <dbReference type="Proteomes" id="UP000663829"/>
    </source>
</evidence>
<dbReference type="PROSITE" id="PS50896">
    <property type="entry name" value="LISH"/>
    <property type="match status" value="1"/>
</dbReference>
<dbReference type="EMBL" id="CAJOBC010053230">
    <property type="protein sequence ID" value="CAF4184799.1"/>
    <property type="molecule type" value="Genomic_DNA"/>
</dbReference>
<evidence type="ECO:0000313" key="4">
    <source>
        <dbReference type="EMBL" id="CAF4184799.1"/>
    </source>
</evidence>
<keyword evidence="1" id="KW-0175">Coiled coil</keyword>
<dbReference type="EMBL" id="CAJNOQ010013907">
    <property type="protein sequence ID" value="CAF1331127.1"/>
    <property type="molecule type" value="Genomic_DNA"/>
</dbReference>
<feature type="region of interest" description="Disordered" evidence="2">
    <location>
        <begin position="429"/>
        <end position="467"/>
    </location>
</feature>
<dbReference type="GO" id="GO:0060287">
    <property type="term" value="P:epithelial cilium movement involved in determination of left/right asymmetry"/>
    <property type="evidence" value="ECO:0007669"/>
    <property type="project" value="TreeGrafter"/>
</dbReference>
<evidence type="ECO:0000256" key="1">
    <source>
        <dbReference type="SAM" id="Coils"/>
    </source>
</evidence>
<dbReference type="Proteomes" id="UP000681722">
    <property type="component" value="Unassembled WGS sequence"/>
</dbReference>
<dbReference type="Pfam" id="PF16045">
    <property type="entry name" value="LisH_2"/>
    <property type="match status" value="1"/>
</dbReference>
<dbReference type="PANTHER" id="PTHR39063:SF1">
    <property type="entry name" value="OFD1 CENTRIOLE AND CENTRIOLAR SATELLITE PROTEIN"/>
    <property type="match status" value="1"/>
</dbReference>
<reference evidence="3" key="1">
    <citation type="submission" date="2021-02" db="EMBL/GenBank/DDBJ databases">
        <authorList>
            <person name="Nowell W R."/>
        </authorList>
    </citation>
    <scope>NUCLEOTIDE SEQUENCE</scope>
</reference>
<dbReference type="InterPro" id="IPR055289">
    <property type="entry name" value="OFD1"/>
</dbReference>
<organism evidence="3 5">
    <name type="scientific">Didymodactylos carnosus</name>
    <dbReference type="NCBI Taxonomy" id="1234261"/>
    <lineage>
        <taxon>Eukaryota</taxon>
        <taxon>Metazoa</taxon>
        <taxon>Spiralia</taxon>
        <taxon>Gnathifera</taxon>
        <taxon>Rotifera</taxon>
        <taxon>Eurotatoria</taxon>
        <taxon>Bdelloidea</taxon>
        <taxon>Philodinida</taxon>
        <taxon>Philodinidae</taxon>
        <taxon>Didymodactylos</taxon>
    </lineage>
</organism>
<dbReference type="OrthoDB" id="206339at2759"/>
<dbReference type="InterPro" id="IPR006594">
    <property type="entry name" value="LisH"/>
</dbReference>
<dbReference type="PANTHER" id="PTHR39063">
    <property type="entry name" value="ORAL-FACIAL-DIGITAL SYNDROME 1 PROTEIN HOMOLOG"/>
    <property type="match status" value="1"/>
</dbReference>
<comment type="caution">
    <text evidence="3">The sequence shown here is derived from an EMBL/GenBank/DDBJ whole genome shotgun (WGS) entry which is preliminary data.</text>
</comment>
<dbReference type="Gene3D" id="1.20.960.40">
    <property type="match status" value="1"/>
</dbReference>
<feature type="coiled-coil region" evidence="1">
    <location>
        <begin position="543"/>
        <end position="570"/>
    </location>
</feature>
<evidence type="ECO:0000313" key="3">
    <source>
        <dbReference type="EMBL" id="CAF1331127.1"/>
    </source>
</evidence>
<evidence type="ECO:0000256" key="2">
    <source>
        <dbReference type="SAM" id="MobiDB-lite"/>
    </source>
</evidence>
<dbReference type="GO" id="GO:0036064">
    <property type="term" value="C:ciliary basal body"/>
    <property type="evidence" value="ECO:0007669"/>
    <property type="project" value="TreeGrafter"/>
</dbReference>
<dbReference type="GO" id="GO:0005813">
    <property type="term" value="C:centrosome"/>
    <property type="evidence" value="ECO:0007669"/>
    <property type="project" value="TreeGrafter"/>
</dbReference>